<feature type="transmembrane region" description="Helical" evidence="1">
    <location>
        <begin position="125"/>
        <end position="150"/>
    </location>
</feature>
<proteinExistence type="predicted"/>
<feature type="transmembrane region" description="Helical" evidence="1">
    <location>
        <begin position="21"/>
        <end position="41"/>
    </location>
</feature>
<dbReference type="Proteomes" id="UP000294749">
    <property type="component" value="Unassembled WGS sequence"/>
</dbReference>
<feature type="transmembrane region" description="Helical" evidence="1">
    <location>
        <begin position="73"/>
        <end position="89"/>
    </location>
</feature>
<dbReference type="RefSeq" id="WP_133687168.1">
    <property type="nucleotide sequence ID" value="NZ_SOAY01000011.1"/>
</dbReference>
<dbReference type="AlphaFoldDB" id="A0A4R7K402"/>
<dbReference type="OrthoDB" id="1175925at2"/>
<feature type="transmembrane region" description="Helical" evidence="1">
    <location>
        <begin position="170"/>
        <end position="192"/>
    </location>
</feature>
<accession>A0A4R7K402</accession>
<keyword evidence="1" id="KW-0812">Transmembrane</keyword>
<comment type="caution">
    <text evidence="2">The sequence shown here is derived from an EMBL/GenBank/DDBJ whole genome shotgun (WGS) entry which is preliminary data.</text>
</comment>
<keyword evidence="3" id="KW-1185">Reference proteome</keyword>
<feature type="transmembrane region" description="Helical" evidence="1">
    <location>
        <begin position="95"/>
        <end position="113"/>
    </location>
</feature>
<evidence type="ECO:0000313" key="3">
    <source>
        <dbReference type="Proteomes" id="UP000294749"/>
    </source>
</evidence>
<gene>
    <name evidence="2" type="ORF">CLV90_1831</name>
</gene>
<keyword evidence="1" id="KW-0472">Membrane</keyword>
<feature type="transmembrane region" description="Helical" evidence="1">
    <location>
        <begin position="47"/>
        <end position="66"/>
    </location>
</feature>
<keyword evidence="1" id="KW-1133">Transmembrane helix</keyword>
<dbReference type="EMBL" id="SOAY01000011">
    <property type="protein sequence ID" value="TDT44753.1"/>
    <property type="molecule type" value="Genomic_DNA"/>
</dbReference>
<sequence length="422" mass="48152">MKKTDNLKQVFVKQGKPMNFLSLYLKPMPIMVIGLLFLYLLNPFNYGYVPGYILTGLIFINKSFIVKNLDGDFFLLLLFSFIYALFYSFDYESQGKQFIAIYAITPPFFYLTGKYLTKDKPSPQILFYLLFGTGVIFSLSALISVFLNYLDGGFAQIERTIGMFWDNRPVSATGMGAFFTMNMCIPALLILSKGKKSKIFNMTGVIIFIITLICTIRLGSRTQLGIFLIMTALSVFYMLPKQSFKQSFILFNIIGITIYYISTKVSFNLNADWLTTFAGRMENGSSDIASGGGRTERWVKSFEYLFTHPLGWEVNEFGYSHNLWLDVLRLGGVLPFFILIIFTIKSFNKIKQVTSLNPKNTYFNGQVLVYALSFLLLFMVEPIMEGAFTSFVLFCLFMGIINKYNDNILNDQRLEGVNKVSS</sequence>
<feature type="transmembrane region" description="Helical" evidence="1">
    <location>
        <begin position="247"/>
        <end position="267"/>
    </location>
</feature>
<feature type="transmembrane region" description="Helical" evidence="1">
    <location>
        <begin position="323"/>
        <end position="342"/>
    </location>
</feature>
<organism evidence="2 3">
    <name type="scientific">Maribacter spongiicola</name>
    <dbReference type="NCBI Taxonomy" id="1206753"/>
    <lineage>
        <taxon>Bacteria</taxon>
        <taxon>Pseudomonadati</taxon>
        <taxon>Bacteroidota</taxon>
        <taxon>Flavobacteriia</taxon>
        <taxon>Flavobacteriales</taxon>
        <taxon>Flavobacteriaceae</taxon>
        <taxon>Maribacter</taxon>
    </lineage>
</organism>
<name>A0A4R7K402_9FLAO</name>
<reference evidence="2 3" key="1">
    <citation type="submission" date="2019-03" db="EMBL/GenBank/DDBJ databases">
        <title>Genomic Encyclopedia of Archaeal and Bacterial Type Strains, Phase II (KMG-II): from individual species to whole genera.</title>
        <authorList>
            <person name="Goeker M."/>
        </authorList>
    </citation>
    <scope>NUCLEOTIDE SEQUENCE [LARGE SCALE GENOMIC DNA]</scope>
    <source>
        <strain evidence="2 3">DSM 25233</strain>
    </source>
</reference>
<feature type="transmembrane region" description="Helical" evidence="1">
    <location>
        <begin position="224"/>
        <end position="240"/>
    </location>
</feature>
<evidence type="ECO:0000256" key="1">
    <source>
        <dbReference type="SAM" id="Phobius"/>
    </source>
</evidence>
<evidence type="ECO:0000313" key="2">
    <source>
        <dbReference type="EMBL" id="TDT44753.1"/>
    </source>
</evidence>
<feature type="transmembrane region" description="Helical" evidence="1">
    <location>
        <begin position="386"/>
        <end position="404"/>
    </location>
</feature>
<evidence type="ECO:0008006" key="4">
    <source>
        <dbReference type="Google" id="ProtNLM"/>
    </source>
</evidence>
<feature type="transmembrane region" description="Helical" evidence="1">
    <location>
        <begin position="199"/>
        <end position="218"/>
    </location>
</feature>
<protein>
    <recommendedName>
        <fullName evidence="4">O-antigen ligase</fullName>
    </recommendedName>
</protein>